<evidence type="ECO:0000256" key="1">
    <source>
        <dbReference type="SAM" id="MobiDB-lite"/>
    </source>
</evidence>
<dbReference type="EMBL" id="MVBN01000002">
    <property type="protein sequence ID" value="OOK80398.1"/>
    <property type="molecule type" value="Genomic_DNA"/>
</dbReference>
<evidence type="ECO:0000313" key="3">
    <source>
        <dbReference type="EMBL" id="OOK80398.1"/>
    </source>
</evidence>
<dbReference type="AlphaFoldDB" id="A0A1V3XMR3"/>
<dbReference type="Proteomes" id="UP000189229">
    <property type="component" value="Unassembled WGS sequence"/>
</dbReference>
<dbReference type="Proteomes" id="UP000188532">
    <property type="component" value="Unassembled WGS sequence"/>
</dbReference>
<gene>
    <name evidence="3" type="ORF">BZL29_2732</name>
    <name evidence="2" type="ORF">BZL30_2790</name>
</gene>
<feature type="compositionally biased region" description="Polar residues" evidence="1">
    <location>
        <begin position="1"/>
        <end position="11"/>
    </location>
</feature>
<comment type="caution">
    <text evidence="3">The sequence shown here is derived from an EMBL/GenBank/DDBJ whole genome shotgun (WGS) entry which is preliminary data.</text>
</comment>
<evidence type="ECO:0000313" key="4">
    <source>
        <dbReference type="Proteomes" id="UP000188532"/>
    </source>
</evidence>
<sequence>MAAAAASSTTPCRPVPRNEMQGHLSRTRSELRLTGNRPANSLS</sequence>
<name>A0A1V3XMR3_MYCKA</name>
<dbReference type="EMBL" id="MVBM01000002">
    <property type="protein sequence ID" value="OOK79100.1"/>
    <property type="molecule type" value="Genomic_DNA"/>
</dbReference>
<protein>
    <submittedName>
        <fullName evidence="3">Uncharacterized protein</fullName>
    </submittedName>
</protein>
<organism evidence="3 4">
    <name type="scientific">Mycobacterium kansasii</name>
    <dbReference type="NCBI Taxonomy" id="1768"/>
    <lineage>
        <taxon>Bacteria</taxon>
        <taxon>Bacillati</taxon>
        <taxon>Actinomycetota</taxon>
        <taxon>Actinomycetes</taxon>
        <taxon>Mycobacteriales</taxon>
        <taxon>Mycobacteriaceae</taxon>
        <taxon>Mycobacterium</taxon>
    </lineage>
</organism>
<reference evidence="4 5" key="1">
    <citation type="submission" date="2017-02" db="EMBL/GenBank/DDBJ databases">
        <title>Complete genome sequences of Mycobacterium kansasii strains isolated from rhesus macaques.</title>
        <authorList>
            <person name="Panda A."/>
            <person name="Nagaraj S."/>
            <person name="Zhao X."/>
            <person name="Tettelin H."/>
            <person name="Detolla L.J."/>
        </authorList>
    </citation>
    <scope>NUCLEOTIDE SEQUENCE [LARGE SCALE GENOMIC DNA]</scope>
    <source>
        <strain evidence="3 4">11-3469</strain>
        <strain evidence="2 5">11-3813</strain>
    </source>
</reference>
<proteinExistence type="predicted"/>
<accession>A0A1V3XMR3</accession>
<feature type="region of interest" description="Disordered" evidence="1">
    <location>
        <begin position="1"/>
        <end position="43"/>
    </location>
</feature>
<evidence type="ECO:0000313" key="2">
    <source>
        <dbReference type="EMBL" id="OOK79100.1"/>
    </source>
</evidence>
<evidence type="ECO:0000313" key="5">
    <source>
        <dbReference type="Proteomes" id="UP000189229"/>
    </source>
</evidence>